<protein>
    <submittedName>
        <fullName evidence="2">Uncharacterized protein</fullName>
    </submittedName>
</protein>
<reference evidence="2 3" key="1">
    <citation type="submission" date="2015-07" db="EMBL/GenBank/DDBJ databases">
        <authorList>
            <person name="Kim K.M."/>
        </authorList>
    </citation>
    <scope>NUCLEOTIDE SEQUENCE [LARGE SCALE GENOMIC DNA]</scope>
    <source>
        <strain evidence="2 3">KCTC 12363</strain>
    </source>
</reference>
<organism evidence="2 3">
    <name type="scientific">Cyclobacterium amurskyense</name>
    <dbReference type="NCBI Taxonomy" id="320787"/>
    <lineage>
        <taxon>Bacteria</taxon>
        <taxon>Pseudomonadati</taxon>
        <taxon>Bacteroidota</taxon>
        <taxon>Cytophagia</taxon>
        <taxon>Cytophagales</taxon>
        <taxon>Cyclobacteriaceae</taxon>
        <taxon>Cyclobacterium</taxon>
    </lineage>
</organism>
<dbReference type="EMBL" id="CP012040">
    <property type="protein sequence ID" value="AKP51037.1"/>
    <property type="molecule type" value="Genomic_DNA"/>
</dbReference>
<keyword evidence="1" id="KW-0472">Membrane</keyword>
<dbReference type="AlphaFoldDB" id="A0A0H4PRZ8"/>
<keyword evidence="3" id="KW-1185">Reference proteome</keyword>
<dbReference type="KEGG" id="camu:CA2015_1601"/>
<gene>
    <name evidence="2" type="ORF">CA2015_1601</name>
</gene>
<feature type="transmembrane region" description="Helical" evidence="1">
    <location>
        <begin position="38"/>
        <end position="58"/>
    </location>
</feature>
<feature type="transmembrane region" description="Helical" evidence="1">
    <location>
        <begin position="65"/>
        <end position="83"/>
    </location>
</feature>
<accession>A0A0H4PRZ8</accession>
<sequence length="124" mass="14032">MKEKINFSLHSLSLVIVIGLLAWYFISTGVTASTAFTYMIFVLIVVEISSLVLISGIYPESHTSFKIGIIASLFILLGIKIMIPSFFVPISVALISVNFIYNFYSNNKRRKGAFRRRKNKTARF</sequence>
<keyword evidence="1" id="KW-1133">Transmembrane helix</keyword>
<dbReference type="OrthoDB" id="839617at2"/>
<dbReference type="RefSeq" id="WP_048641424.1">
    <property type="nucleotide sequence ID" value="NZ_CAXBGM010000041.1"/>
</dbReference>
<feature type="transmembrane region" description="Helical" evidence="1">
    <location>
        <begin position="89"/>
        <end position="107"/>
    </location>
</feature>
<feature type="transmembrane region" description="Helical" evidence="1">
    <location>
        <begin position="7"/>
        <end position="26"/>
    </location>
</feature>
<proteinExistence type="predicted"/>
<dbReference type="Proteomes" id="UP000036520">
    <property type="component" value="Chromosome"/>
</dbReference>
<dbReference type="STRING" id="320787.CA2015_1601"/>
<evidence type="ECO:0000256" key="1">
    <source>
        <dbReference type="SAM" id="Phobius"/>
    </source>
</evidence>
<evidence type="ECO:0000313" key="2">
    <source>
        <dbReference type="EMBL" id="AKP51037.1"/>
    </source>
</evidence>
<evidence type="ECO:0000313" key="3">
    <source>
        <dbReference type="Proteomes" id="UP000036520"/>
    </source>
</evidence>
<keyword evidence="1" id="KW-0812">Transmembrane</keyword>
<name>A0A0H4PRZ8_9BACT</name>